<evidence type="ECO:0000313" key="6">
    <source>
        <dbReference type="Proteomes" id="UP000253597"/>
    </source>
</evidence>
<reference evidence="1 4" key="1">
    <citation type="submission" date="2015-02" db="EMBL/GenBank/DDBJ databases">
        <title>Evolution of B. cereus sensu lato: Distribution, horizontal transfer and duplication of chromosomal virulence genes.</title>
        <authorList>
            <person name="Boehm M.-E."/>
            <person name="Huptas C."/>
            <person name="Krey V.M."/>
            <person name="Scherer S."/>
        </authorList>
    </citation>
    <scope>NUCLEOTIDE SEQUENCE [LARGE SCALE GENOMIC DNA]</scope>
    <source>
        <strain evidence="1 4">#17</strain>
    </source>
</reference>
<comment type="caution">
    <text evidence="3">The sequence shown here is derived from an EMBL/GenBank/DDBJ whole genome shotgun (WGS) entry which is preliminary data.</text>
</comment>
<proteinExistence type="predicted"/>
<dbReference type="Proteomes" id="UP000036243">
    <property type="component" value="Unassembled WGS sequence"/>
</dbReference>
<dbReference type="EMBL" id="MLYK01000071">
    <property type="protein sequence ID" value="OJS93001.1"/>
    <property type="molecule type" value="Genomic_DNA"/>
</dbReference>
<dbReference type="Proteomes" id="UP000184161">
    <property type="component" value="Unassembled WGS sequence"/>
</dbReference>
<name>A0A9Q5N1S3_BACCE</name>
<dbReference type="GeneID" id="99617589"/>
<dbReference type="Proteomes" id="UP000253597">
    <property type="component" value="Unassembled WGS sequence"/>
</dbReference>
<dbReference type="AlphaFoldDB" id="A0A9Q5N1S3"/>
<evidence type="ECO:0000313" key="3">
    <source>
        <dbReference type="EMBL" id="RWQ77513.1"/>
    </source>
</evidence>
<protein>
    <submittedName>
        <fullName evidence="3">Biotin transporter BioY</fullName>
    </submittedName>
</protein>
<sequence>MKKGGSITKKRLLIISLCIAFVLFWSYKEEVFATFKPIDQYELNKELKNKSIENLTHNEMKKVGEHFVTEQLSVFGSTNKEDVKRKGEELFLNRGYEQLMGNYYPNRFQDLEYKFTNEEIREETNESFLYQAVAYVAGTENGKSKRSEMKLNYEVKIVKVNNIFMVLEQKQRVQ</sequence>
<gene>
    <name evidence="2" type="ORF">BKK64_25365</name>
    <name evidence="3" type="ORF">DR116_0000245</name>
    <name evidence="1" type="ORF">TQ94_26455</name>
</gene>
<reference evidence="2 5" key="2">
    <citation type="submission" date="2016-10" db="EMBL/GenBank/DDBJ databases">
        <title>Draft Genome Sequence of one Bacillus cereus strain isolated from pooled breast milk.</title>
        <authorList>
            <person name="Woudstra C."/>
            <person name="Chamoin A."/>
            <person name="Gentil S."/>
            <person name="Rambeloson T."/>
            <person name="Delannoye S."/>
            <person name="Heinnekine J.A."/>
            <person name="Herbin S."/>
            <person name="Fach P."/>
        </authorList>
    </citation>
    <scope>NUCLEOTIDE SEQUENCE [LARGE SCALE GENOMIC DNA]</scope>
    <source>
        <strain evidence="2 5">16SBCL1279</strain>
    </source>
</reference>
<evidence type="ECO:0000313" key="2">
    <source>
        <dbReference type="EMBL" id="OJS93001.1"/>
    </source>
</evidence>
<evidence type="ECO:0000313" key="1">
    <source>
        <dbReference type="EMBL" id="KMP13142.1"/>
    </source>
</evidence>
<dbReference type="RefSeq" id="WP_000715254.1">
    <property type="nucleotide sequence ID" value="NZ_AP022981.1"/>
</dbReference>
<accession>A0A9Q5N1S3</accession>
<evidence type="ECO:0000313" key="5">
    <source>
        <dbReference type="Proteomes" id="UP000184161"/>
    </source>
</evidence>
<reference evidence="3 6" key="3">
    <citation type="submission" date="2019-01" db="EMBL/GenBank/DDBJ databases">
        <title>Draft genome sequence of heavy metal resistant Bacillus cereus NWUAB01.</title>
        <authorList>
            <person name="Babalola O."/>
            <person name="Aremu B.R."/>
            <person name="Ayangbenro A.S."/>
        </authorList>
    </citation>
    <scope>NUCLEOTIDE SEQUENCE [LARGE SCALE GENOMIC DNA]</scope>
    <source>
        <strain evidence="3 6">NWUAB01</strain>
    </source>
</reference>
<organism evidence="3 6">
    <name type="scientific">Bacillus cereus</name>
    <dbReference type="NCBI Taxonomy" id="1396"/>
    <lineage>
        <taxon>Bacteria</taxon>
        <taxon>Bacillati</taxon>
        <taxon>Bacillota</taxon>
        <taxon>Bacilli</taxon>
        <taxon>Bacillales</taxon>
        <taxon>Bacillaceae</taxon>
        <taxon>Bacillus</taxon>
        <taxon>Bacillus cereus group</taxon>
    </lineage>
</organism>
<dbReference type="EMBL" id="JYFW01000040">
    <property type="protein sequence ID" value="KMP13142.1"/>
    <property type="molecule type" value="Genomic_DNA"/>
</dbReference>
<dbReference type="EMBL" id="QNGD03000001">
    <property type="protein sequence ID" value="RWQ77513.1"/>
    <property type="molecule type" value="Genomic_DNA"/>
</dbReference>
<evidence type="ECO:0000313" key="4">
    <source>
        <dbReference type="Proteomes" id="UP000036243"/>
    </source>
</evidence>